<evidence type="ECO:0000259" key="11">
    <source>
        <dbReference type="Pfam" id="PF21654"/>
    </source>
</evidence>
<keyword evidence="5" id="KW-0067">ATP-binding</keyword>
<dbReference type="GO" id="GO:0046872">
    <property type="term" value="F:metal ion binding"/>
    <property type="evidence" value="ECO:0007669"/>
    <property type="project" value="UniProtKB-KW"/>
</dbReference>
<keyword evidence="13" id="KW-1185">Reference proteome</keyword>
<evidence type="ECO:0000256" key="9">
    <source>
        <dbReference type="ARBA" id="ARBA00044145"/>
    </source>
</evidence>
<name>A0A7I7TCI0_9MYCO</name>
<dbReference type="GO" id="GO:0051607">
    <property type="term" value="P:defense response to virus"/>
    <property type="evidence" value="ECO:0007669"/>
    <property type="project" value="UniProtKB-KW"/>
</dbReference>
<keyword evidence="8" id="KW-0051">Antiviral defense</keyword>
<dbReference type="GO" id="GO:0009117">
    <property type="term" value="P:nucleotide metabolic process"/>
    <property type="evidence" value="ECO:0007669"/>
    <property type="project" value="UniProtKB-KW"/>
</dbReference>
<reference evidence="12 13" key="1">
    <citation type="journal article" date="2019" name="Emerg. Microbes Infect.">
        <title>Comprehensive subspecies identification of 175 nontuberculous mycobacteria species based on 7547 genomic profiles.</title>
        <authorList>
            <person name="Matsumoto Y."/>
            <person name="Kinjo T."/>
            <person name="Motooka D."/>
            <person name="Nabeya D."/>
            <person name="Jung N."/>
            <person name="Uechi K."/>
            <person name="Horii T."/>
            <person name="Iida T."/>
            <person name="Fujita J."/>
            <person name="Nakamura S."/>
        </authorList>
    </citation>
    <scope>NUCLEOTIDE SEQUENCE [LARGE SCALE GENOMIC DNA]</scope>
    <source>
        <strain evidence="12 13">JCM 30396</strain>
    </source>
</reference>
<dbReference type="Proteomes" id="UP000467148">
    <property type="component" value="Chromosome"/>
</dbReference>
<dbReference type="AlphaFoldDB" id="A0A7I7TCI0"/>
<evidence type="ECO:0000256" key="10">
    <source>
        <dbReference type="ARBA" id="ARBA00048304"/>
    </source>
</evidence>
<sequence>MTTPTMNPLSALLTGAVDLLDIPPHLRDLVVARYQDVGQFLADNGGDRCSIYPQGSFLLGTAINPPQQTEYDIDLVFRDGITKDETSQAELKERVGDMLEAYNDHKVGAEDAPDDFSEKRRCWTLSYSSQGFHLDVLPAVIDTEFKKSPNGILLTDTKLRPWQYANPKDYAIWFRDQSEEMRRKIAASARAENVADVPNWAVRSTLQRLVQVLKWHCYLDFADDIDNRPPSILITTLAAHAYSGQDDLGAAILEVIDGMPNYILKSEGRWLVRNPAQPKENFVDKWNEPDTAHRREAFNGWLRRVQRDIEIASEARDSGLDILVDRLSDTFDRGVLEKSAANWARTTVDLRGQARLGISSGTGALVIGSTRPTPRHGFYGRGPA</sequence>
<evidence type="ECO:0000313" key="12">
    <source>
        <dbReference type="EMBL" id="BBY66818.1"/>
    </source>
</evidence>
<protein>
    <recommendedName>
        <fullName evidence="9">Cyclic GMP-AMP synthase</fullName>
    </recommendedName>
</protein>
<keyword evidence="1" id="KW-0808">Transferase</keyword>
<evidence type="ECO:0000256" key="2">
    <source>
        <dbReference type="ARBA" id="ARBA00022695"/>
    </source>
</evidence>
<dbReference type="GO" id="GO:0005524">
    <property type="term" value="F:ATP binding"/>
    <property type="evidence" value="ECO:0007669"/>
    <property type="project" value="UniProtKB-KW"/>
</dbReference>
<keyword evidence="6" id="KW-0460">Magnesium</keyword>
<keyword evidence="3" id="KW-0479">Metal-binding</keyword>
<dbReference type="InterPro" id="IPR048445">
    <property type="entry name" value="DncV-like_NTFase"/>
</dbReference>
<evidence type="ECO:0000256" key="8">
    <source>
        <dbReference type="ARBA" id="ARBA00023118"/>
    </source>
</evidence>
<evidence type="ECO:0000256" key="5">
    <source>
        <dbReference type="ARBA" id="ARBA00022840"/>
    </source>
</evidence>
<proteinExistence type="predicted"/>
<evidence type="ECO:0000256" key="1">
    <source>
        <dbReference type="ARBA" id="ARBA00022679"/>
    </source>
</evidence>
<dbReference type="RefSeq" id="WP_163750788.1">
    <property type="nucleotide sequence ID" value="NZ_AP022596.1"/>
</dbReference>
<dbReference type="InterPro" id="IPR006116">
    <property type="entry name" value="NT_2-5OAS_ClassI-CCAase"/>
</dbReference>
<evidence type="ECO:0000256" key="4">
    <source>
        <dbReference type="ARBA" id="ARBA00022741"/>
    </source>
</evidence>
<gene>
    <name evidence="12" type="ORF">MHEL_50610</name>
</gene>
<dbReference type="KEGG" id="mhev:MHEL_50610"/>
<organism evidence="12 13">
    <name type="scientific">Mycolicibacterium helvum</name>
    <dbReference type="NCBI Taxonomy" id="1534349"/>
    <lineage>
        <taxon>Bacteria</taxon>
        <taxon>Bacillati</taxon>
        <taxon>Actinomycetota</taxon>
        <taxon>Actinomycetes</taxon>
        <taxon>Mycobacteriales</taxon>
        <taxon>Mycobacteriaceae</taxon>
        <taxon>Mycolicibacterium</taxon>
    </lineage>
</organism>
<feature type="domain" description="Cyclic GMP-AMP synthase DncV-like nucleotidyltransferase" evidence="11">
    <location>
        <begin position="52"/>
        <end position="136"/>
    </location>
</feature>
<accession>A0A7I7TCI0</accession>
<keyword evidence="2" id="KW-0548">Nucleotidyltransferase</keyword>
<comment type="catalytic activity">
    <reaction evidence="10">
        <text>GTP + ATP = 3',3'-cGAMP + 2 diphosphate</text>
        <dbReference type="Rhea" id="RHEA:35647"/>
        <dbReference type="ChEBI" id="CHEBI:30616"/>
        <dbReference type="ChEBI" id="CHEBI:33019"/>
        <dbReference type="ChEBI" id="CHEBI:37565"/>
        <dbReference type="ChEBI" id="CHEBI:71501"/>
    </reaction>
    <physiologicalReaction direction="left-to-right" evidence="10">
        <dbReference type="Rhea" id="RHEA:35648"/>
    </physiologicalReaction>
</comment>
<keyword evidence="7" id="KW-0546">Nucleotide metabolism</keyword>
<dbReference type="GO" id="GO:0016779">
    <property type="term" value="F:nucleotidyltransferase activity"/>
    <property type="evidence" value="ECO:0007669"/>
    <property type="project" value="UniProtKB-KW"/>
</dbReference>
<evidence type="ECO:0000256" key="3">
    <source>
        <dbReference type="ARBA" id="ARBA00022723"/>
    </source>
</evidence>
<evidence type="ECO:0000256" key="7">
    <source>
        <dbReference type="ARBA" id="ARBA00023080"/>
    </source>
</evidence>
<evidence type="ECO:0000256" key="6">
    <source>
        <dbReference type="ARBA" id="ARBA00022842"/>
    </source>
</evidence>
<dbReference type="Pfam" id="PF21654">
    <property type="entry name" value="DncV-like_NTFase"/>
    <property type="match status" value="1"/>
</dbReference>
<dbReference type="CDD" id="cd05400">
    <property type="entry name" value="NT_2-5OAS_ClassI-CCAase"/>
    <property type="match status" value="1"/>
</dbReference>
<keyword evidence="4" id="KW-0547">Nucleotide-binding</keyword>
<evidence type="ECO:0000313" key="13">
    <source>
        <dbReference type="Proteomes" id="UP000467148"/>
    </source>
</evidence>
<dbReference type="EMBL" id="AP022596">
    <property type="protein sequence ID" value="BBY66818.1"/>
    <property type="molecule type" value="Genomic_DNA"/>
</dbReference>